<dbReference type="Gene3D" id="2.60.120.1440">
    <property type="match status" value="1"/>
</dbReference>
<dbReference type="FunFam" id="2.60.120.1440:FF:000001">
    <property type="entry name" value="Putative anti-sigma factor"/>
    <property type="match status" value="1"/>
</dbReference>
<evidence type="ECO:0008006" key="6">
    <source>
        <dbReference type="Google" id="ProtNLM"/>
    </source>
</evidence>
<evidence type="ECO:0000313" key="5">
    <source>
        <dbReference type="Proteomes" id="UP000031980"/>
    </source>
</evidence>
<dbReference type="Proteomes" id="UP000031980">
    <property type="component" value="Unassembled WGS sequence"/>
</dbReference>
<evidence type="ECO:0000259" key="3">
    <source>
        <dbReference type="Pfam" id="PF16344"/>
    </source>
</evidence>
<keyword evidence="5" id="KW-1185">Reference proteome</keyword>
<organism evidence="4 5">
    <name type="scientific">Sanguibacteroides justesenii</name>
    <dbReference type="NCBI Taxonomy" id="1547597"/>
    <lineage>
        <taxon>Bacteria</taxon>
        <taxon>Pseudomonadati</taxon>
        <taxon>Bacteroidota</taxon>
        <taxon>Bacteroidia</taxon>
        <taxon>Bacteroidales</taxon>
        <taxon>Porphyromonadaceae</taxon>
        <taxon>Sanguibacteroides</taxon>
    </lineage>
</organism>
<dbReference type="GO" id="GO:0016989">
    <property type="term" value="F:sigma factor antagonist activity"/>
    <property type="evidence" value="ECO:0007669"/>
    <property type="project" value="TreeGrafter"/>
</dbReference>
<evidence type="ECO:0000259" key="2">
    <source>
        <dbReference type="Pfam" id="PF04773"/>
    </source>
</evidence>
<dbReference type="EMBL" id="JPIU01000049">
    <property type="protein sequence ID" value="KIO42755.1"/>
    <property type="molecule type" value="Genomic_DNA"/>
</dbReference>
<protein>
    <recommendedName>
        <fullName evidence="6">DUF4974 domain-containing protein</fullName>
    </recommendedName>
</protein>
<dbReference type="InterPro" id="IPR032508">
    <property type="entry name" value="FecR_C"/>
</dbReference>
<name>A0A0C3R1U5_9PORP</name>
<dbReference type="Pfam" id="PF04773">
    <property type="entry name" value="FecR"/>
    <property type="match status" value="1"/>
</dbReference>
<keyword evidence="1" id="KW-0472">Membrane</keyword>
<keyword evidence="1" id="KW-0812">Transmembrane</keyword>
<sequence length="399" mass="46327">MKEKSESKNDPFLIARWISAFLTGEPTEEEKEELEVWRESSEENNALFERVVSEENIKLKREQFSSFNNEIGWENYRKKQFRRRQRKFLLRFLPYAALLVISLSGVFYFFMNREPDRKLSVAPMSTILPGAPKAILTLADGQKIDLETVSGTIRTEKERTFIYNTGHQLTYSDTCLAEISDAMEYNEITVPKCGEYQLSLSDGTLIYLNSMTKIRYPIRFTGEIREVELEGEAYFNVAENPEKPFVVKTASYDVTVLGTQFNVSSYADEADVITTLVQGAVAVSGDKIAGVRRLTPNDQFILNKSTGKAELKQVDASYFTAWKDGKFRYRDVRLEDIMRDVERWYDVKVVYEDEEVKEFRFGFNMGRHEMIDPLLRIFELNGKIKIHKEGKILKVKRDR</sequence>
<comment type="caution">
    <text evidence="4">The sequence shown here is derived from an EMBL/GenBank/DDBJ whole genome shotgun (WGS) entry which is preliminary data.</text>
</comment>
<dbReference type="PANTHER" id="PTHR30273:SF2">
    <property type="entry name" value="PROTEIN FECR"/>
    <property type="match status" value="1"/>
</dbReference>
<evidence type="ECO:0000313" key="4">
    <source>
        <dbReference type="EMBL" id="KIO42755.1"/>
    </source>
</evidence>
<gene>
    <name evidence="4" type="ORF">BA92_12830</name>
</gene>
<dbReference type="Pfam" id="PF16344">
    <property type="entry name" value="FecR_C"/>
    <property type="match status" value="1"/>
</dbReference>
<feature type="transmembrane region" description="Helical" evidence="1">
    <location>
        <begin position="88"/>
        <end position="111"/>
    </location>
</feature>
<keyword evidence="1" id="KW-1133">Transmembrane helix</keyword>
<accession>A0A0C3R1U5</accession>
<dbReference type="InterPro" id="IPR006860">
    <property type="entry name" value="FecR"/>
</dbReference>
<dbReference type="PANTHER" id="PTHR30273">
    <property type="entry name" value="PERIPLASMIC SIGNAL SENSOR AND SIGMA FACTOR ACTIVATOR FECR-RELATED"/>
    <property type="match status" value="1"/>
</dbReference>
<reference evidence="4 5" key="1">
    <citation type="submission" date="2014-07" db="EMBL/GenBank/DDBJ databases">
        <title>Porphyromonadaceae bacterium OUH 308042 = ATCC BAA-2681 = DSM 28342 draft genome.</title>
        <authorList>
            <person name="Sydenham T.V."/>
            <person name="Hasman H."/>
            <person name="Justensen U.S."/>
        </authorList>
    </citation>
    <scope>NUCLEOTIDE SEQUENCE [LARGE SCALE GENOMIC DNA]</scope>
    <source>
        <strain evidence="4 5">OUH 308042</strain>
    </source>
</reference>
<evidence type="ECO:0000256" key="1">
    <source>
        <dbReference type="SAM" id="Phobius"/>
    </source>
</evidence>
<dbReference type="InterPro" id="IPR012373">
    <property type="entry name" value="Ferrdict_sens_TM"/>
</dbReference>
<feature type="domain" description="Protein FecR C-terminal" evidence="3">
    <location>
        <begin position="326"/>
        <end position="392"/>
    </location>
</feature>
<dbReference type="AlphaFoldDB" id="A0A0C3R1U5"/>
<dbReference type="Gene3D" id="3.55.50.30">
    <property type="match status" value="1"/>
</dbReference>
<proteinExistence type="predicted"/>
<feature type="domain" description="FecR protein" evidence="2">
    <location>
        <begin position="188"/>
        <end position="281"/>
    </location>
</feature>